<reference evidence="1 2" key="1">
    <citation type="submission" date="2020-07" db="EMBL/GenBank/DDBJ databases">
        <title>Facklamia lactis sp. nov., isolated from raw milk.</title>
        <authorList>
            <person name="Doll E.V."/>
            <person name="Huptas C."/>
            <person name="Staib L."/>
            <person name="Wenning M."/>
            <person name="Scherer S."/>
        </authorList>
    </citation>
    <scope>NUCLEOTIDE SEQUENCE [LARGE SCALE GENOMIC DNA]</scope>
    <source>
        <strain evidence="1 2">DSM 111018</strain>
    </source>
</reference>
<keyword evidence="2" id="KW-1185">Reference proteome</keyword>
<organism evidence="1 2">
    <name type="scientific">Facklamia lactis</name>
    <dbReference type="NCBI Taxonomy" id="2749967"/>
    <lineage>
        <taxon>Bacteria</taxon>
        <taxon>Bacillati</taxon>
        <taxon>Bacillota</taxon>
        <taxon>Bacilli</taxon>
        <taxon>Lactobacillales</taxon>
        <taxon>Aerococcaceae</taxon>
        <taxon>Facklamia</taxon>
    </lineage>
</organism>
<name>A0ABS0LNL4_9LACT</name>
<dbReference type="RefSeq" id="WP_197114360.1">
    <property type="nucleotide sequence ID" value="NZ_JACBXQ010000001.1"/>
</dbReference>
<sequence length="59" mass="6601">MEKAILSESSSLVSFEQTIEDLKASLLEEGDVEIFEEKEAELGFMFSKGGGSRLRQRMS</sequence>
<dbReference type="EMBL" id="JACBXQ010000001">
    <property type="protein sequence ID" value="MBG9985760.1"/>
    <property type="molecule type" value="Genomic_DNA"/>
</dbReference>
<gene>
    <name evidence="1" type="ORF">HZY91_02500</name>
</gene>
<accession>A0ABS0LNL4</accession>
<evidence type="ECO:0000313" key="1">
    <source>
        <dbReference type="EMBL" id="MBG9985760.1"/>
    </source>
</evidence>
<comment type="caution">
    <text evidence="1">The sequence shown here is derived from an EMBL/GenBank/DDBJ whole genome shotgun (WGS) entry which is preliminary data.</text>
</comment>
<dbReference type="Proteomes" id="UP000721415">
    <property type="component" value="Unassembled WGS sequence"/>
</dbReference>
<evidence type="ECO:0000313" key="2">
    <source>
        <dbReference type="Proteomes" id="UP000721415"/>
    </source>
</evidence>
<proteinExistence type="predicted"/>
<protein>
    <submittedName>
        <fullName evidence="1">Uncharacterized protein</fullName>
    </submittedName>
</protein>